<name>A0ABW5G8K5_9PSEU</name>
<protein>
    <submittedName>
        <fullName evidence="2">DUF397 domain-containing protein</fullName>
    </submittedName>
</protein>
<dbReference type="Proteomes" id="UP001597419">
    <property type="component" value="Unassembled WGS sequence"/>
</dbReference>
<keyword evidence="3" id="KW-1185">Reference proteome</keyword>
<evidence type="ECO:0000313" key="2">
    <source>
        <dbReference type="EMBL" id="MFD2457837.1"/>
    </source>
</evidence>
<reference evidence="3" key="1">
    <citation type="journal article" date="2019" name="Int. J. Syst. Evol. Microbiol.">
        <title>The Global Catalogue of Microorganisms (GCM) 10K type strain sequencing project: providing services to taxonomists for standard genome sequencing and annotation.</title>
        <authorList>
            <consortium name="The Broad Institute Genomics Platform"/>
            <consortium name="The Broad Institute Genome Sequencing Center for Infectious Disease"/>
            <person name="Wu L."/>
            <person name="Ma J."/>
        </authorList>
    </citation>
    <scope>NUCLEOTIDE SEQUENCE [LARGE SCALE GENOMIC DNA]</scope>
    <source>
        <strain evidence="3">CGMCC 4.7643</strain>
    </source>
</reference>
<evidence type="ECO:0000259" key="1">
    <source>
        <dbReference type="Pfam" id="PF04149"/>
    </source>
</evidence>
<evidence type="ECO:0000313" key="3">
    <source>
        <dbReference type="Proteomes" id="UP001597419"/>
    </source>
</evidence>
<proteinExistence type="predicted"/>
<gene>
    <name evidence="2" type="ORF">ACFSYJ_04470</name>
</gene>
<sequence length="65" mass="7012">MTKEPTWRKSSYSGGTGNSECVELLISTDQVGIRDSKAPEYGRLSIPAPAHRALLDTLRSHTPGA</sequence>
<dbReference type="Pfam" id="PF04149">
    <property type="entry name" value="DUF397"/>
    <property type="match status" value="1"/>
</dbReference>
<organism evidence="2 3">
    <name type="scientific">Amycolatopsis samaneae</name>
    <dbReference type="NCBI Taxonomy" id="664691"/>
    <lineage>
        <taxon>Bacteria</taxon>
        <taxon>Bacillati</taxon>
        <taxon>Actinomycetota</taxon>
        <taxon>Actinomycetes</taxon>
        <taxon>Pseudonocardiales</taxon>
        <taxon>Pseudonocardiaceae</taxon>
        <taxon>Amycolatopsis</taxon>
    </lineage>
</organism>
<comment type="caution">
    <text evidence="2">The sequence shown here is derived from an EMBL/GenBank/DDBJ whole genome shotgun (WGS) entry which is preliminary data.</text>
</comment>
<dbReference type="RefSeq" id="WP_345389557.1">
    <property type="nucleotide sequence ID" value="NZ_BAABHG010000003.1"/>
</dbReference>
<dbReference type="EMBL" id="JBHUKU010000002">
    <property type="protein sequence ID" value="MFD2457837.1"/>
    <property type="molecule type" value="Genomic_DNA"/>
</dbReference>
<dbReference type="InterPro" id="IPR007278">
    <property type="entry name" value="DUF397"/>
</dbReference>
<feature type="domain" description="DUF397" evidence="1">
    <location>
        <begin position="6"/>
        <end position="59"/>
    </location>
</feature>
<accession>A0ABW5G8K5</accession>